<gene>
    <name evidence="9" type="ORF">SP90_13015</name>
</gene>
<keyword evidence="7" id="KW-0812">Transmembrane</keyword>
<feature type="transmembrane region" description="Helical" evidence="7">
    <location>
        <begin position="215"/>
        <end position="236"/>
    </location>
</feature>
<keyword evidence="4 5" id="KW-0408">Iron</keyword>
<dbReference type="PANTHER" id="PTHR35038">
    <property type="entry name" value="DISSIMILATORY SULFITE REDUCTASE SIRA"/>
    <property type="match status" value="1"/>
</dbReference>
<keyword evidence="7" id="KW-1133">Transmembrane helix</keyword>
<feature type="region of interest" description="Disordered" evidence="6">
    <location>
        <begin position="642"/>
        <end position="661"/>
    </location>
</feature>
<feature type="transmembrane region" description="Helical" evidence="7">
    <location>
        <begin position="133"/>
        <end position="162"/>
    </location>
</feature>
<evidence type="ECO:0000256" key="2">
    <source>
        <dbReference type="ARBA" id="ARBA00022723"/>
    </source>
</evidence>
<name>A0A1B7XAF5_9BACT</name>
<feature type="transmembrane region" description="Helical" evidence="7">
    <location>
        <begin position="182"/>
        <end position="203"/>
    </location>
</feature>
<dbReference type="RefSeq" id="WP_066857022.1">
    <property type="nucleotide sequence ID" value="NZ_JXMS01000026.1"/>
</dbReference>
<evidence type="ECO:0000256" key="7">
    <source>
        <dbReference type="SAM" id="Phobius"/>
    </source>
</evidence>
<dbReference type="Proteomes" id="UP000091979">
    <property type="component" value="Unassembled WGS sequence"/>
</dbReference>
<feature type="transmembrane region" description="Helical" evidence="7">
    <location>
        <begin position="63"/>
        <end position="86"/>
    </location>
</feature>
<dbReference type="Pfam" id="PF13442">
    <property type="entry name" value="Cytochrome_CBB3"/>
    <property type="match status" value="1"/>
</dbReference>
<dbReference type="EMBL" id="JXMS01000026">
    <property type="protein sequence ID" value="OBQ46328.1"/>
    <property type="molecule type" value="Genomic_DNA"/>
</dbReference>
<dbReference type="InterPro" id="IPR036909">
    <property type="entry name" value="Cyt_c-like_dom_sf"/>
</dbReference>
<dbReference type="PANTHER" id="PTHR35038:SF8">
    <property type="entry name" value="C-TYPE POLYHEME CYTOCHROME OMCC"/>
    <property type="match status" value="1"/>
</dbReference>
<dbReference type="Gene3D" id="3.90.10.10">
    <property type="entry name" value="Cytochrome C3"/>
    <property type="match status" value="1"/>
</dbReference>
<evidence type="ECO:0000313" key="10">
    <source>
        <dbReference type="Proteomes" id="UP000091979"/>
    </source>
</evidence>
<dbReference type="AlphaFoldDB" id="A0A1B7XAF5"/>
<dbReference type="GO" id="GO:0009055">
    <property type="term" value="F:electron transfer activity"/>
    <property type="evidence" value="ECO:0007669"/>
    <property type="project" value="InterPro"/>
</dbReference>
<dbReference type="Gene3D" id="1.10.760.10">
    <property type="entry name" value="Cytochrome c-like domain"/>
    <property type="match status" value="1"/>
</dbReference>
<organism evidence="9 10">
    <name type="scientific">Halodesulfovibrio spirochaetisodalis</name>
    <dbReference type="NCBI Taxonomy" id="1560234"/>
    <lineage>
        <taxon>Bacteria</taxon>
        <taxon>Pseudomonadati</taxon>
        <taxon>Thermodesulfobacteriota</taxon>
        <taxon>Desulfovibrionia</taxon>
        <taxon>Desulfovibrionales</taxon>
        <taxon>Desulfovibrionaceae</taxon>
        <taxon>Halodesulfovibrio</taxon>
    </lineage>
</organism>
<evidence type="ECO:0000256" key="5">
    <source>
        <dbReference type="PROSITE-ProRule" id="PRU00433"/>
    </source>
</evidence>
<dbReference type="InterPro" id="IPR051829">
    <property type="entry name" value="Multiheme_Cytochr_ET"/>
</dbReference>
<feature type="transmembrane region" description="Helical" evidence="7">
    <location>
        <begin position="15"/>
        <end position="40"/>
    </location>
</feature>
<dbReference type="OrthoDB" id="9795893at2"/>
<keyword evidence="1 5" id="KW-0349">Heme</keyword>
<keyword evidence="2 5" id="KW-0479">Metal-binding</keyword>
<sequence>MEYPVWWLPTFSGGFIIACMAIIHVFIAHFAVGGGFFLVLTERKGYAEENPEIIAYVKRHTKFFLLLTMVAGGLTGVGIWFTIGLLSPAATSVLVHRFAFGWATEWVFFLGEIVALVIYHYRFGKMSRRDHMIVGWFYALFAFLSLFVVNGIITMMLTPGAWVETQSFWDGFWNPTFWPSLWLRFAICLILAGLFAFITAHRIADTATREEMIRYAVRFVAFPFVLLVASSVWYIMALPEAQFAMILTKSAQTPQLVKIFLPLSVALLIGVLIYAYITPQKVRPALLGVLLLVGLGQIGMFEWIREAGRRPYMIHSYMWSSSVLVDQTEAVRKDGMLASAKWIGINKITDENLVAAGKELYRIQCMGCHSLNGPMLPIDRVAAGLTRHGMTVQLTGQGKLRQFMPPFLGNKEEIKALSAYIATVLHKPLEEAPVKEPHVEEVAIPEFNPEEDEYVLLAWATEGMNTISDNYSKFTMQIPGSTIRAQLFLRDEVPEIITEDVTLTYRIENAFSTPSEHVSFWKYAKQLTGKELPPDTGVCDKNLIGTFTLEEENRAFVACSLPVFPYSNDGTVNPYPILRVEARTSDGKLLAATKVAVPVSTEWGCKNCHDGGWRVDGIAGISDKAANTILAAHDKINGTSLEEKVERGTPPQCQSCHESPRAGKDAKRDILAFSAAIHGWHANYMEGDSEAACMSCHPAGPNTNTQAMRGLHVDRDITCVSCHGTMADHALSLLKAEQEKGKPRAEFLMADLIPRASVPLAEVTPREAWVNEPDCSACHDHEELPDSDASAANKWAEGSQELYKNKKDELDAVMCQACHGATHALYPAENGYGEDRNNIAPLQYQKFAAPLGSQGGCVCHTEEMSVYDSAHHPIIE</sequence>
<feature type="transmembrane region" description="Helical" evidence="7">
    <location>
        <begin position="256"/>
        <end position="277"/>
    </location>
</feature>
<dbReference type="PROSITE" id="PS51007">
    <property type="entry name" value="CYTC"/>
    <property type="match status" value="1"/>
</dbReference>
<evidence type="ECO:0000313" key="9">
    <source>
        <dbReference type="EMBL" id="OBQ46328.1"/>
    </source>
</evidence>
<accession>A0A1B7XAF5</accession>
<dbReference type="GO" id="GO:0020037">
    <property type="term" value="F:heme binding"/>
    <property type="evidence" value="ECO:0007669"/>
    <property type="project" value="InterPro"/>
</dbReference>
<reference evidence="9 10" key="1">
    <citation type="submission" date="2015-01" db="EMBL/GenBank/DDBJ databases">
        <title>Desulfovibrio sp. JC271 draft genome sequence.</title>
        <authorList>
            <person name="Shivani Y."/>
            <person name="Subhash Y."/>
            <person name="Sasikala C."/>
            <person name="Ramana C.V."/>
        </authorList>
    </citation>
    <scope>NUCLEOTIDE SEQUENCE [LARGE SCALE GENOMIC DNA]</scope>
    <source>
        <strain evidence="9 10">JC271</strain>
    </source>
</reference>
<dbReference type="STRING" id="1560234.SP90_13015"/>
<comment type="caution">
    <text evidence="9">The sequence shown here is derived from an EMBL/GenBank/DDBJ whole genome shotgun (WGS) entry which is preliminary data.</text>
</comment>
<dbReference type="GO" id="GO:0046872">
    <property type="term" value="F:metal ion binding"/>
    <property type="evidence" value="ECO:0007669"/>
    <property type="project" value="UniProtKB-KW"/>
</dbReference>
<dbReference type="InterPro" id="IPR009056">
    <property type="entry name" value="Cyt_c-like_dom"/>
</dbReference>
<feature type="transmembrane region" description="Helical" evidence="7">
    <location>
        <begin position="98"/>
        <end position="121"/>
    </location>
</feature>
<evidence type="ECO:0000256" key="3">
    <source>
        <dbReference type="ARBA" id="ARBA00022729"/>
    </source>
</evidence>
<evidence type="ECO:0000256" key="4">
    <source>
        <dbReference type="ARBA" id="ARBA00023004"/>
    </source>
</evidence>
<feature type="transmembrane region" description="Helical" evidence="7">
    <location>
        <begin position="284"/>
        <end position="304"/>
    </location>
</feature>
<evidence type="ECO:0000259" key="8">
    <source>
        <dbReference type="PROSITE" id="PS51007"/>
    </source>
</evidence>
<dbReference type="SUPFAM" id="SSF46626">
    <property type="entry name" value="Cytochrome c"/>
    <property type="match status" value="1"/>
</dbReference>
<dbReference type="SUPFAM" id="SSF48695">
    <property type="entry name" value="Multiheme cytochromes"/>
    <property type="match status" value="1"/>
</dbReference>
<keyword evidence="7" id="KW-0472">Membrane</keyword>
<dbReference type="InterPro" id="IPR036280">
    <property type="entry name" value="Multihaem_cyt_sf"/>
</dbReference>
<keyword evidence="10" id="KW-1185">Reference proteome</keyword>
<evidence type="ECO:0000256" key="6">
    <source>
        <dbReference type="SAM" id="MobiDB-lite"/>
    </source>
</evidence>
<evidence type="ECO:0000256" key="1">
    <source>
        <dbReference type="ARBA" id="ARBA00022617"/>
    </source>
</evidence>
<feature type="domain" description="Cytochrome c" evidence="8">
    <location>
        <begin position="352"/>
        <end position="425"/>
    </location>
</feature>
<dbReference type="PATRIC" id="fig|1560234.3.peg.1715"/>
<protein>
    <recommendedName>
        <fullName evidence="8">Cytochrome c domain-containing protein</fullName>
    </recommendedName>
</protein>
<proteinExistence type="predicted"/>
<keyword evidence="3" id="KW-0732">Signal</keyword>